<dbReference type="EMBL" id="FMYI01000004">
    <property type="protein sequence ID" value="SDC08375.1"/>
    <property type="molecule type" value="Genomic_DNA"/>
</dbReference>
<dbReference type="AlphaFoldDB" id="A0A1G6IQR3"/>
<proteinExistence type="predicted"/>
<dbReference type="Proteomes" id="UP000242949">
    <property type="component" value="Unassembled WGS sequence"/>
</dbReference>
<accession>A0A1G6IQR3</accession>
<feature type="transmembrane region" description="Helical" evidence="1">
    <location>
        <begin position="137"/>
        <end position="166"/>
    </location>
</feature>
<keyword evidence="1" id="KW-0472">Membrane</keyword>
<feature type="transmembrane region" description="Helical" evidence="1">
    <location>
        <begin position="52"/>
        <end position="73"/>
    </location>
</feature>
<evidence type="ECO:0000313" key="2">
    <source>
        <dbReference type="EMBL" id="SDC08375.1"/>
    </source>
</evidence>
<evidence type="ECO:0000313" key="3">
    <source>
        <dbReference type="Proteomes" id="UP000242949"/>
    </source>
</evidence>
<evidence type="ECO:0000256" key="1">
    <source>
        <dbReference type="SAM" id="Phobius"/>
    </source>
</evidence>
<name>A0A1G6IQR3_9BACI</name>
<feature type="transmembrane region" description="Helical" evidence="1">
    <location>
        <begin position="107"/>
        <end position="125"/>
    </location>
</feature>
<keyword evidence="1" id="KW-0812">Transmembrane</keyword>
<reference evidence="3" key="1">
    <citation type="submission" date="2016-09" db="EMBL/GenBank/DDBJ databases">
        <authorList>
            <person name="Varghese N."/>
            <person name="Submissions S."/>
        </authorList>
    </citation>
    <scope>NUCLEOTIDE SEQUENCE [LARGE SCALE GENOMIC DNA]</scope>
    <source>
        <strain evidence="3">S5</strain>
    </source>
</reference>
<keyword evidence="3" id="KW-1185">Reference proteome</keyword>
<feature type="transmembrane region" description="Helical" evidence="1">
    <location>
        <begin position="21"/>
        <end position="40"/>
    </location>
</feature>
<sequence>MINVPKTFHSLLGRKQTELSLVLIFLFIMISGFLVGVLAYDEWIDLSLAKQIILWALFIDISGGVVVNLTKAADQFYQHHSRKRSFFILIHIQPIIITWMMEIPLHYGIALYVYTAIGALFLNTIRQHTIHKPTTGALTALGFIVVVYWGQTMPLFVTILFLFYLFKVLYSFSVCHYE</sequence>
<protein>
    <submittedName>
        <fullName evidence="2">Uncharacterized protein</fullName>
    </submittedName>
</protein>
<dbReference type="OrthoDB" id="1956346at2"/>
<keyword evidence="1" id="KW-1133">Transmembrane helix</keyword>
<organism evidence="2 3">
    <name type="scientific">Pelagirhabdus alkalitolerans</name>
    <dbReference type="NCBI Taxonomy" id="1612202"/>
    <lineage>
        <taxon>Bacteria</taxon>
        <taxon>Bacillati</taxon>
        <taxon>Bacillota</taxon>
        <taxon>Bacilli</taxon>
        <taxon>Bacillales</taxon>
        <taxon>Bacillaceae</taxon>
        <taxon>Pelagirhabdus</taxon>
    </lineage>
</organism>
<feature type="transmembrane region" description="Helical" evidence="1">
    <location>
        <begin position="85"/>
        <end position="101"/>
    </location>
</feature>
<gene>
    <name evidence="2" type="ORF">SAMN05421734_104100</name>
</gene>